<dbReference type="Proteomes" id="UP000005408">
    <property type="component" value="Unassembled WGS sequence"/>
</dbReference>
<dbReference type="Pfam" id="PF13975">
    <property type="entry name" value="gag-asp_proteas"/>
    <property type="match status" value="1"/>
</dbReference>
<dbReference type="AlphaFoldDB" id="A0A8W8NWF9"/>
<reference evidence="1" key="1">
    <citation type="submission" date="2022-08" db="UniProtKB">
        <authorList>
            <consortium name="EnsemblMetazoa"/>
        </authorList>
    </citation>
    <scope>IDENTIFICATION</scope>
    <source>
        <strain evidence="1">05x7-T-G4-1.051#20</strain>
    </source>
</reference>
<name>A0A8W8NWF9_MAGGI</name>
<dbReference type="EnsemblMetazoa" id="G7738.2">
    <property type="protein sequence ID" value="G7738.2:cds"/>
    <property type="gene ID" value="G7738"/>
</dbReference>
<protein>
    <recommendedName>
        <fullName evidence="3">Peptidase A2 domain-containing protein</fullName>
    </recommendedName>
</protein>
<proteinExistence type="predicted"/>
<accession>A0A8W8NWF9</accession>
<dbReference type="InterPro" id="IPR021109">
    <property type="entry name" value="Peptidase_aspartic_dom_sf"/>
</dbReference>
<sequence length="311" mass="34392">MLGISINGKPVQAIVDTAAQITVISQAFANTFTPPLVRGEKVTIKGAGNADFIEANYCKNIQICIGNTQEDPITWTALIADISDPVILGLDFLKAQNATIDLNEIQIVLGGKRMNATLLDARGKQVQIARVKLSQKVRVEPFSSVQVLGHLDQHITGTLVFNPCHNVKGLLSPHALVDNSDQVPVLLRNLSTRPVKLQKNVVIGTVSEVDQVANGGKLQDHDKTNERFPVELPDHLIDLTDRSTRDITSEQITKSDLAIEEGFVAVQLEVEQEDDLCEVLQEVLDPTLVRRHTHLMQKNYQRRGLQSRLRK</sequence>
<dbReference type="CDD" id="cd00303">
    <property type="entry name" value="retropepsin_like"/>
    <property type="match status" value="1"/>
</dbReference>
<evidence type="ECO:0008006" key="3">
    <source>
        <dbReference type="Google" id="ProtNLM"/>
    </source>
</evidence>
<evidence type="ECO:0000313" key="1">
    <source>
        <dbReference type="EnsemblMetazoa" id="G7738.2:cds"/>
    </source>
</evidence>
<dbReference type="SUPFAM" id="SSF50630">
    <property type="entry name" value="Acid proteases"/>
    <property type="match status" value="1"/>
</dbReference>
<keyword evidence="2" id="KW-1185">Reference proteome</keyword>
<evidence type="ECO:0000313" key="2">
    <source>
        <dbReference type="Proteomes" id="UP000005408"/>
    </source>
</evidence>
<dbReference type="Gene3D" id="2.40.70.10">
    <property type="entry name" value="Acid Proteases"/>
    <property type="match status" value="1"/>
</dbReference>
<organism evidence="1 2">
    <name type="scientific">Magallana gigas</name>
    <name type="common">Pacific oyster</name>
    <name type="synonym">Crassostrea gigas</name>
    <dbReference type="NCBI Taxonomy" id="29159"/>
    <lineage>
        <taxon>Eukaryota</taxon>
        <taxon>Metazoa</taxon>
        <taxon>Spiralia</taxon>
        <taxon>Lophotrochozoa</taxon>
        <taxon>Mollusca</taxon>
        <taxon>Bivalvia</taxon>
        <taxon>Autobranchia</taxon>
        <taxon>Pteriomorphia</taxon>
        <taxon>Ostreida</taxon>
        <taxon>Ostreoidea</taxon>
        <taxon>Ostreidae</taxon>
        <taxon>Magallana</taxon>
    </lineage>
</organism>